<comment type="caution">
    <text evidence="5">The sequence shown here is derived from an EMBL/GenBank/DDBJ whole genome shotgun (WGS) entry which is preliminary data.</text>
</comment>
<dbReference type="InterPro" id="IPR009057">
    <property type="entry name" value="Homeodomain-like_sf"/>
</dbReference>
<dbReference type="OrthoDB" id="511992at2"/>
<evidence type="ECO:0000313" key="5">
    <source>
        <dbReference type="EMBL" id="TSE03680.1"/>
    </source>
</evidence>
<dbReference type="GO" id="GO:0003700">
    <property type="term" value="F:DNA-binding transcription factor activity"/>
    <property type="evidence" value="ECO:0007669"/>
    <property type="project" value="InterPro"/>
</dbReference>
<dbReference type="PANTHER" id="PTHR43280">
    <property type="entry name" value="ARAC-FAMILY TRANSCRIPTIONAL REGULATOR"/>
    <property type="match status" value="1"/>
</dbReference>
<accession>A0A554VB61</accession>
<keyword evidence="3" id="KW-0804">Transcription</keyword>
<name>A0A554VB61_9FLAO</name>
<keyword evidence="1" id="KW-0805">Transcription regulation</keyword>
<dbReference type="EMBL" id="VLNR01000101">
    <property type="protein sequence ID" value="TSE03680.1"/>
    <property type="molecule type" value="Genomic_DNA"/>
</dbReference>
<keyword evidence="2" id="KW-0238">DNA-binding</keyword>
<dbReference type="SUPFAM" id="SSF46689">
    <property type="entry name" value="Homeodomain-like"/>
    <property type="match status" value="1"/>
</dbReference>
<keyword evidence="6" id="KW-1185">Reference proteome</keyword>
<dbReference type="AlphaFoldDB" id="A0A554VB61"/>
<dbReference type="PANTHER" id="PTHR43280:SF2">
    <property type="entry name" value="HTH-TYPE TRANSCRIPTIONAL REGULATOR EXSA"/>
    <property type="match status" value="1"/>
</dbReference>
<sequence length="275" mass="32149">MCTSTHIQLLAIIKKMKLDNNYFLGKTSNKFNIEYGTISLINYNKPVSEEWHYHENFHLSLILQGGNLESRKKGDIQVSTGKVLFYNEGELHCNKHTLFPSKNLNIELSNDFFKNNDIYLDCNKLSNKTPFSSYFKLINIYHELSINDLHTSNSICNILYTLFTYEEVKNKPNWLEKLIEIIEDRWNEFIPLQELASILNVHPVTISKYFRRYQHGTIGDFMRIVKLKRAFTFLLNSEDSITEIAYNCGFSDQSHMTKVFKAYVGFTPKGIRLIS</sequence>
<evidence type="ECO:0000259" key="4">
    <source>
        <dbReference type="PROSITE" id="PS01124"/>
    </source>
</evidence>
<evidence type="ECO:0000256" key="1">
    <source>
        <dbReference type="ARBA" id="ARBA00023015"/>
    </source>
</evidence>
<dbReference type="InterPro" id="IPR018060">
    <property type="entry name" value="HTH_AraC"/>
</dbReference>
<organism evidence="5 6">
    <name type="scientific">Aquimarina algiphila</name>
    <dbReference type="NCBI Taxonomy" id="2047982"/>
    <lineage>
        <taxon>Bacteria</taxon>
        <taxon>Pseudomonadati</taxon>
        <taxon>Bacteroidota</taxon>
        <taxon>Flavobacteriia</taxon>
        <taxon>Flavobacteriales</taxon>
        <taxon>Flavobacteriaceae</taxon>
        <taxon>Aquimarina</taxon>
    </lineage>
</organism>
<dbReference type="SMART" id="SM00342">
    <property type="entry name" value="HTH_ARAC"/>
    <property type="match status" value="1"/>
</dbReference>
<dbReference type="Pfam" id="PF12833">
    <property type="entry name" value="HTH_18"/>
    <property type="match status" value="1"/>
</dbReference>
<evidence type="ECO:0000256" key="2">
    <source>
        <dbReference type="ARBA" id="ARBA00023125"/>
    </source>
</evidence>
<evidence type="ECO:0000256" key="3">
    <source>
        <dbReference type="ARBA" id="ARBA00023163"/>
    </source>
</evidence>
<protein>
    <submittedName>
        <fullName evidence="5">Helix-turn-helix domain-containing protein</fullName>
    </submittedName>
</protein>
<dbReference type="Proteomes" id="UP000318833">
    <property type="component" value="Unassembled WGS sequence"/>
</dbReference>
<reference evidence="5 6" key="1">
    <citation type="submission" date="2019-07" db="EMBL/GenBank/DDBJ databases">
        <title>The draft genome sequence of Aquimarina algiphila M91.</title>
        <authorList>
            <person name="Meng X."/>
        </authorList>
    </citation>
    <scope>NUCLEOTIDE SEQUENCE [LARGE SCALE GENOMIC DNA]</scope>
    <source>
        <strain evidence="5 6">M91</strain>
    </source>
</reference>
<gene>
    <name evidence="5" type="ORF">FOF46_28685</name>
</gene>
<proteinExistence type="predicted"/>
<dbReference type="GO" id="GO:0043565">
    <property type="term" value="F:sequence-specific DNA binding"/>
    <property type="evidence" value="ECO:0007669"/>
    <property type="project" value="InterPro"/>
</dbReference>
<feature type="domain" description="HTH araC/xylS-type" evidence="4">
    <location>
        <begin position="176"/>
        <end position="274"/>
    </location>
</feature>
<dbReference type="Gene3D" id="1.10.10.60">
    <property type="entry name" value="Homeodomain-like"/>
    <property type="match status" value="1"/>
</dbReference>
<evidence type="ECO:0000313" key="6">
    <source>
        <dbReference type="Proteomes" id="UP000318833"/>
    </source>
</evidence>
<dbReference type="PROSITE" id="PS01124">
    <property type="entry name" value="HTH_ARAC_FAMILY_2"/>
    <property type="match status" value="1"/>
</dbReference>